<organism evidence="2 3">
    <name type="scientific">Thermomonospora echinospora</name>
    <dbReference type="NCBI Taxonomy" id="1992"/>
    <lineage>
        <taxon>Bacteria</taxon>
        <taxon>Bacillati</taxon>
        <taxon>Actinomycetota</taxon>
        <taxon>Actinomycetes</taxon>
        <taxon>Streptosporangiales</taxon>
        <taxon>Thermomonosporaceae</taxon>
        <taxon>Thermomonospora</taxon>
    </lineage>
</organism>
<dbReference type="GO" id="GO:0016740">
    <property type="term" value="F:transferase activity"/>
    <property type="evidence" value="ECO:0007669"/>
    <property type="project" value="UniProtKB-KW"/>
</dbReference>
<gene>
    <name evidence="2" type="ORF">SAMN04489712_104348</name>
</gene>
<protein>
    <submittedName>
        <fullName evidence="2">Phosphotransferase enzyme family protein</fullName>
    </submittedName>
</protein>
<name>A0A1H5Z426_9ACTN</name>
<dbReference type="RefSeq" id="WP_103937779.1">
    <property type="nucleotide sequence ID" value="NZ_FNVO01000004.1"/>
</dbReference>
<keyword evidence="2" id="KW-0808">Transferase</keyword>
<keyword evidence="3" id="KW-1185">Reference proteome</keyword>
<proteinExistence type="predicted"/>
<accession>A0A1H5Z426</accession>
<evidence type="ECO:0000313" key="3">
    <source>
        <dbReference type="Proteomes" id="UP000236723"/>
    </source>
</evidence>
<dbReference type="Pfam" id="PF01636">
    <property type="entry name" value="APH"/>
    <property type="match status" value="1"/>
</dbReference>
<sequence length="268" mass="29537">MRSDWSDLPREIRGGIAAHTGRIDRIEPAPTGNHADLASTLYTADGPVFVKAARKQGDQDGPEVRSLRWEAAINPHVNEFAPRLLWQAEAGGWLALGFEHVRGRHADFTPGSADLELLAKVIQTFQGMQAPEVLAGKRVERRWESVADDVSPLAGHTLLHSDLNPANLLIADDGRVRVVDWAFAARGAAFVELALVVPWLLKAGHSPAQAEAWVSRFSSWADADSAHIDLFARVFADKWRINLAFHGNAAWAVEHAAAARRWADYRTR</sequence>
<feature type="domain" description="Aminoglycoside phosphotransferase" evidence="1">
    <location>
        <begin position="112"/>
        <end position="218"/>
    </location>
</feature>
<reference evidence="3" key="1">
    <citation type="submission" date="2016-10" db="EMBL/GenBank/DDBJ databases">
        <authorList>
            <person name="Varghese N."/>
            <person name="Submissions S."/>
        </authorList>
    </citation>
    <scope>NUCLEOTIDE SEQUENCE [LARGE SCALE GENOMIC DNA]</scope>
    <source>
        <strain evidence="3">DSM 43163</strain>
    </source>
</reference>
<evidence type="ECO:0000313" key="2">
    <source>
        <dbReference type="EMBL" id="SEG31263.1"/>
    </source>
</evidence>
<dbReference type="Gene3D" id="3.90.1200.10">
    <property type="match status" value="1"/>
</dbReference>
<evidence type="ECO:0000259" key="1">
    <source>
        <dbReference type="Pfam" id="PF01636"/>
    </source>
</evidence>
<dbReference type="InterPro" id="IPR011009">
    <property type="entry name" value="Kinase-like_dom_sf"/>
</dbReference>
<dbReference type="SUPFAM" id="SSF56112">
    <property type="entry name" value="Protein kinase-like (PK-like)"/>
    <property type="match status" value="1"/>
</dbReference>
<dbReference type="AlphaFoldDB" id="A0A1H5Z426"/>
<dbReference type="EMBL" id="FNVO01000004">
    <property type="protein sequence ID" value="SEG31263.1"/>
    <property type="molecule type" value="Genomic_DNA"/>
</dbReference>
<dbReference type="InterPro" id="IPR002575">
    <property type="entry name" value="Aminoglycoside_PTrfase"/>
</dbReference>
<dbReference type="Proteomes" id="UP000236723">
    <property type="component" value="Unassembled WGS sequence"/>
</dbReference>
<dbReference type="OrthoDB" id="2570531at2"/>